<dbReference type="InterPro" id="IPR001863">
    <property type="entry name" value="Glypican"/>
</dbReference>
<dbReference type="GO" id="GO:1905475">
    <property type="term" value="P:regulation of protein localization to membrane"/>
    <property type="evidence" value="ECO:0007669"/>
    <property type="project" value="TreeGrafter"/>
</dbReference>
<accession>A0A482VGS5</accession>
<protein>
    <submittedName>
        <fullName evidence="13">Glypican domain containing protein</fullName>
    </submittedName>
</protein>
<dbReference type="PANTHER" id="PTHR10822:SF29">
    <property type="entry name" value="DIVISION ABNORMALLY DELAYED PROTEIN"/>
    <property type="match status" value="1"/>
</dbReference>
<dbReference type="GO" id="GO:0098552">
    <property type="term" value="C:side of membrane"/>
    <property type="evidence" value="ECO:0007669"/>
    <property type="project" value="UniProtKB-KW"/>
</dbReference>
<evidence type="ECO:0000313" key="14">
    <source>
        <dbReference type="Proteomes" id="UP000292052"/>
    </source>
</evidence>
<comment type="similarity">
    <text evidence="2 11">Belongs to the glypican family.</text>
</comment>
<evidence type="ECO:0000256" key="4">
    <source>
        <dbReference type="ARBA" id="ARBA00022622"/>
    </source>
</evidence>
<evidence type="ECO:0000256" key="1">
    <source>
        <dbReference type="ARBA" id="ARBA00004609"/>
    </source>
</evidence>
<dbReference type="OrthoDB" id="6380619at2759"/>
<dbReference type="GO" id="GO:0005576">
    <property type="term" value="C:extracellular region"/>
    <property type="evidence" value="ECO:0007669"/>
    <property type="project" value="TreeGrafter"/>
</dbReference>
<keyword evidence="8" id="KW-0325">Glycoprotein</keyword>
<dbReference type="AlphaFoldDB" id="A0A482VGS5"/>
<evidence type="ECO:0000256" key="10">
    <source>
        <dbReference type="ARBA" id="ARBA00023288"/>
    </source>
</evidence>
<keyword evidence="7 12" id="KW-0472">Membrane</keyword>
<keyword evidence="3" id="KW-1003">Cell membrane</keyword>
<keyword evidence="14" id="KW-1185">Reference proteome</keyword>
<keyword evidence="9 12" id="KW-0357">Heparan sulfate</keyword>
<dbReference type="Proteomes" id="UP000292052">
    <property type="component" value="Unassembled WGS sequence"/>
</dbReference>
<evidence type="ECO:0000256" key="11">
    <source>
        <dbReference type="RuleBase" id="RU003518"/>
    </source>
</evidence>
<comment type="function">
    <text evidence="12">Cell surface proteoglycan.</text>
</comment>
<dbReference type="EMBL" id="QDEB01102871">
    <property type="protein sequence ID" value="RZC31749.1"/>
    <property type="molecule type" value="Genomic_DNA"/>
</dbReference>
<evidence type="ECO:0000256" key="2">
    <source>
        <dbReference type="ARBA" id="ARBA00010260"/>
    </source>
</evidence>
<gene>
    <name evidence="13" type="ORF">BDFB_003244</name>
</gene>
<evidence type="ECO:0000256" key="9">
    <source>
        <dbReference type="ARBA" id="ARBA00023207"/>
    </source>
</evidence>
<name>A0A482VGS5_ASBVE</name>
<sequence>MSVLSRDFIGTLYSDIRNYILVNTTQADLSSASIDIKASVSQFFTDFFPLVYHHILFNNNDNKDFAPDYKLCLKKTTETILPFGDIPKQIAQSLSKSLEATRLLLQAFRIGTEVLNTTDRLLVDEGGKNNAECHGALLKMTYCPKCLGLTKHTKPCSGYCLNVLRGCLTKYVAELDSPWNGYVEGIESLVNAMKKNNGEAGVNADQVIRSLDSKISEALMRAMEKGQDIDAKVRFAMRTPTLIFLPCAGYSPS</sequence>
<evidence type="ECO:0000256" key="5">
    <source>
        <dbReference type="ARBA" id="ARBA00022729"/>
    </source>
</evidence>
<dbReference type="PANTHER" id="PTHR10822">
    <property type="entry name" value="GLYPICAN"/>
    <property type="match status" value="1"/>
</dbReference>
<comment type="subcellular location">
    <subcellularLocation>
        <location evidence="1 12">Cell membrane</location>
        <topology evidence="1 12">Lipid-anchor</topology>
        <topology evidence="1 12">GPI-anchor</topology>
    </subcellularLocation>
</comment>
<dbReference type="GO" id="GO:0090263">
    <property type="term" value="P:positive regulation of canonical Wnt signaling pathway"/>
    <property type="evidence" value="ECO:0007669"/>
    <property type="project" value="TreeGrafter"/>
</dbReference>
<evidence type="ECO:0000256" key="7">
    <source>
        <dbReference type="ARBA" id="ARBA00023136"/>
    </source>
</evidence>
<dbReference type="GO" id="GO:0016477">
    <property type="term" value="P:cell migration"/>
    <property type="evidence" value="ECO:0007669"/>
    <property type="project" value="TreeGrafter"/>
</dbReference>
<evidence type="ECO:0000256" key="3">
    <source>
        <dbReference type="ARBA" id="ARBA00022475"/>
    </source>
</evidence>
<evidence type="ECO:0000256" key="8">
    <source>
        <dbReference type="ARBA" id="ARBA00023180"/>
    </source>
</evidence>
<evidence type="ECO:0000256" key="6">
    <source>
        <dbReference type="ARBA" id="ARBA00022974"/>
    </source>
</evidence>
<keyword evidence="4 12" id="KW-0336">GPI-anchor</keyword>
<keyword evidence="5" id="KW-0732">Signal</keyword>
<evidence type="ECO:0000313" key="13">
    <source>
        <dbReference type="EMBL" id="RZC31749.1"/>
    </source>
</evidence>
<organism evidence="13 14">
    <name type="scientific">Asbolus verrucosus</name>
    <name type="common">Desert ironclad beetle</name>
    <dbReference type="NCBI Taxonomy" id="1661398"/>
    <lineage>
        <taxon>Eukaryota</taxon>
        <taxon>Metazoa</taxon>
        <taxon>Ecdysozoa</taxon>
        <taxon>Arthropoda</taxon>
        <taxon>Hexapoda</taxon>
        <taxon>Insecta</taxon>
        <taxon>Pterygota</taxon>
        <taxon>Neoptera</taxon>
        <taxon>Endopterygota</taxon>
        <taxon>Coleoptera</taxon>
        <taxon>Polyphaga</taxon>
        <taxon>Cucujiformia</taxon>
        <taxon>Tenebrionidae</taxon>
        <taxon>Pimeliinae</taxon>
        <taxon>Asbolus</taxon>
    </lineage>
</organism>
<dbReference type="GO" id="GO:0009986">
    <property type="term" value="C:cell surface"/>
    <property type="evidence" value="ECO:0007669"/>
    <property type="project" value="TreeGrafter"/>
</dbReference>
<reference evidence="13 14" key="1">
    <citation type="submission" date="2017-03" db="EMBL/GenBank/DDBJ databases">
        <title>Genome of the blue death feigning beetle - Asbolus verrucosus.</title>
        <authorList>
            <person name="Rider S.D."/>
        </authorList>
    </citation>
    <scope>NUCLEOTIDE SEQUENCE [LARGE SCALE GENOMIC DNA]</scope>
    <source>
        <strain evidence="13">Butters</strain>
        <tissue evidence="13">Head and leg muscle</tissue>
    </source>
</reference>
<dbReference type="GO" id="GO:0005886">
    <property type="term" value="C:plasma membrane"/>
    <property type="evidence" value="ECO:0007669"/>
    <property type="project" value="UniProtKB-SubCell"/>
</dbReference>
<dbReference type="Pfam" id="PF01153">
    <property type="entry name" value="Glypican"/>
    <property type="match status" value="1"/>
</dbReference>
<keyword evidence="6 12" id="KW-0654">Proteoglycan</keyword>
<keyword evidence="10 12" id="KW-0449">Lipoprotein</keyword>
<evidence type="ECO:0000256" key="12">
    <source>
        <dbReference type="RuleBase" id="RU003519"/>
    </source>
</evidence>
<proteinExistence type="inferred from homology"/>
<dbReference type="STRING" id="1661398.A0A482VGS5"/>
<comment type="caution">
    <text evidence="13">The sequence shown here is derived from an EMBL/GenBank/DDBJ whole genome shotgun (WGS) entry which is preliminary data.</text>
</comment>